<feature type="compositionally biased region" description="Low complexity" evidence="1">
    <location>
        <begin position="8"/>
        <end position="24"/>
    </location>
</feature>
<dbReference type="EMBL" id="ML119148">
    <property type="protein sequence ID" value="RPB09814.1"/>
    <property type="molecule type" value="Genomic_DNA"/>
</dbReference>
<dbReference type="OrthoDB" id="5393822at2759"/>
<feature type="region of interest" description="Disordered" evidence="1">
    <location>
        <begin position="1"/>
        <end position="135"/>
    </location>
</feature>
<feature type="compositionally biased region" description="Acidic residues" evidence="1">
    <location>
        <begin position="312"/>
        <end position="321"/>
    </location>
</feature>
<evidence type="ECO:0000313" key="3">
    <source>
        <dbReference type="Proteomes" id="UP000277580"/>
    </source>
</evidence>
<sequence length="359" mass="40062">MPPMWALSPSPSDSSTERSQSSSPDRITSASPNGSRRILPRIPRKVGAIIRENERKHTMDIEMEISQNIPAEAANGSTKRRRSTSIDTVILSSKIKTSDQEAMPHHANNNEGFPPSPHKARKKKNIPSGARKPNPYYNYQLGPKTSEFFSGPVDPSKFKTGHVSGLLGIKAKPTFNPMLYHASLQQCDSSKVTAKNLTPSWFHYPSVSSNLENSPRFQSSSIYYSSREEYETVNRIDKAGFNHRVLTQRKGSAASLTTEEGYSTDRGIEDEDQKLGRGGKSYEKNEMDTEPAKQKELDQQKEARARAWVESNCDDDLGDEDNYNTRCSGKLGKVITDLQNAVRLRAEAANQELEHQSSN</sequence>
<evidence type="ECO:0000256" key="1">
    <source>
        <dbReference type="SAM" id="MobiDB-lite"/>
    </source>
</evidence>
<dbReference type="Proteomes" id="UP000277580">
    <property type="component" value="Unassembled WGS sequence"/>
</dbReference>
<name>A0A3N4KGY6_9PEZI</name>
<feature type="region of interest" description="Disordered" evidence="1">
    <location>
        <begin position="250"/>
        <end position="321"/>
    </location>
</feature>
<accession>A0A3N4KGY6</accession>
<proteinExistence type="predicted"/>
<keyword evidence="3" id="KW-1185">Reference proteome</keyword>
<feature type="compositionally biased region" description="Polar residues" evidence="1">
    <location>
        <begin position="25"/>
        <end position="34"/>
    </location>
</feature>
<feature type="compositionally biased region" description="Basic and acidic residues" evidence="1">
    <location>
        <begin position="51"/>
        <end position="60"/>
    </location>
</feature>
<feature type="compositionally biased region" description="Polar residues" evidence="1">
    <location>
        <begin position="85"/>
        <end position="95"/>
    </location>
</feature>
<dbReference type="InParanoid" id="A0A3N4KGY6"/>
<evidence type="ECO:0000313" key="2">
    <source>
        <dbReference type="EMBL" id="RPB09814.1"/>
    </source>
</evidence>
<reference evidence="2 3" key="1">
    <citation type="journal article" date="2018" name="Nat. Ecol. Evol.">
        <title>Pezizomycetes genomes reveal the molecular basis of ectomycorrhizal truffle lifestyle.</title>
        <authorList>
            <person name="Murat C."/>
            <person name="Payen T."/>
            <person name="Noel B."/>
            <person name="Kuo A."/>
            <person name="Morin E."/>
            <person name="Chen J."/>
            <person name="Kohler A."/>
            <person name="Krizsan K."/>
            <person name="Balestrini R."/>
            <person name="Da Silva C."/>
            <person name="Montanini B."/>
            <person name="Hainaut M."/>
            <person name="Levati E."/>
            <person name="Barry K.W."/>
            <person name="Belfiori B."/>
            <person name="Cichocki N."/>
            <person name="Clum A."/>
            <person name="Dockter R.B."/>
            <person name="Fauchery L."/>
            <person name="Guy J."/>
            <person name="Iotti M."/>
            <person name="Le Tacon F."/>
            <person name="Lindquist E.A."/>
            <person name="Lipzen A."/>
            <person name="Malagnac F."/>
            <person name="Mello A."/>
            <person name="Molinier V."/>
            <person name="Miyauchi S."/>
            <person name="Poulain J."/>
            <person name="Riccioni C."/>
            <person name="Rubini A."/>
            <person name="Sitrit Y."/>
            <person name="Splivallo R."/>
            <person name="Traeger S."/>
            <person name="Wang M."/>
            <person name="Zifcakova L."/>
            <person name="Wipf D."/>
            <person name="Zambonelli A."/>
            <person name="Paolocci F."/>
            <person name="Nowrousian M."/>
            <person name="Ottonello S."/>
            <person name="Baldrian P."/>
            <person name="Spatafora J.W."/>
            <person name="Henrissat B."/>
            <person name="Nagy L.G."/>
            <person name="Aury J.M."/>
            <person name="Wincker P."/>
            <person name="Grigoriev I.V."/>
            <person name="Bonfante P."/>
            <person name="Martin F.M."/>
        </authorList>
    </citation>
    <scope>NUCLEOTIDE SEQUENCE [LARGE SCALE GENOMIC DNA]</scope>
    <source>
        <strain evidence="2 3">CCBAS932</strain>
    </source>
</reference>
<organism evidence="2 3">
    <name type="scientific">Morchella conica CCBAS932</name>
    <dbReference type="NCBI Taxonomy" id="1392247"/>
    <lineage>
        <taxon>Eukaryota</taxon>
        <taxon>Fungi</taxon>
        <taxon>Dikarya</taxon>
        <taxon>Ascomycota</taxon>
        <taxon>Pezizomycotina</taxon>
        <taxon>Pezizomycetes</taxon>
        <taxon>Pezizales</taxon>
        <taxon>Morchellaceae</taxon>
        <taxon>Morchella</taxon>
    </lineage>
</organism>
<gene>
    <name evidence="2" type="ORF">P167DRAFT_287029</name>
</gene>
<feature type="compositionally biased region" description="Basic and acidic residues" evidence="1">
    <location>
        <begin position="280"/>
        <end position="307"/>
    </location>
</feature>
<dbReference type="AlphaFoldDB" id="A0A3N4KGY6"/>
<protein>
    <submittedName>
        <fullName evidence="2">Uncharacterized protein</fullName>
    </submittedName>
</protein>